<organism evidence="2 3">
    <name type="scientific">Phaeosphaeria nodorum (strain SN15 / ATCC MYA-4574 / FGSC 10173)</name>
    <name type="common">Glume blotch fungus</name>
    <name type="synonym">Parastagonospora nodorum</name>
    <dbReference type="NCBI Taxonomy" id="321614"/>
    <lineage>
        <taxon>Eukaryota</taxon>
        <taxon>Fungi</taxon>
        <taxon>Dikarya</taxon>
        <taxon>Ascomycota</taxon>
        <taxon>Pezizomycotina</taxon>
        <taxon>Dothideomycetes</taxon>
        <taxon>Pleosporomycetidae</taxon>
        <taxon>Pleosporales</taxon>
        <taxon>Pleosporineae</taxon>
        <taxon>Phaeosphaeriaceae</taxon>
        <taxon>Parastagonospora</taxon>
    </lineage>
</organism>
<keyword evidence="3" id="KW-1185">Reference proteome</keyword>
<dbReference type="RefSeq" id="XP_001792735.1">
    <property type="nucleotide sequence ID" value="XM_001792683.1"/>
</dbReference>
<dbReference type="OrthoDB" id="5376804at2759"/>
<protein>
    <submittedName>
        <fullName evidence="2">Uncharacterized protein</fullName>
    </submittedName>
</protein>
<dbReference type="KEGG" id="pno:SNOG_02118"/>
<evidence type="ECO:0000256" key="1">
    <source>
        <dbReference type="SAM" id="MobiDB-lite"/>
    </source>
</evidence>
<gene>
    <name evidence="2" type="ORF">JI435_021180</name>
</gene>
<evidence type="ECO:0000313" key="2">
    <source>
        <dbReference type="EMBL" id="QRC91944.1"/>
    </source>
</evidence>
<evidence type="ECO:0000313" key="3">
    <source>
        <dbReference type="Proteomes" id="UP000663193"/>
    </source>
</evidence>
<name>A0A7U2ES17_PHANO</name>
<sequence length="230" mass="25477">MARLDALPVELLCDVSNTSTIPAKAATSYSAYLCSFASTILSIVLYKAPRLLQPKPTDDGDLFDFINYRGNNDSRSGEHRYMSAPEHWIYRQDAGFVTAISEVFHDEVLDGKHTHAGNRRPSCRKPEGPGAVLLVNLGVSTVLNKTIGGEVTYSNVASWFRSLAKVMTNGFRSEYRAATFDAMDTKLPLGEVQGLVWLRQTHRIELKDPSALPRPLRETDEDSDGAGREE</sequence>
<dbReference type="EMBL" id="CP069024">
    <property type="protein sequence ID" value="QRC91944.1"/>
    <property type="molecule type" value="Genomic_DNA"/>
</dbReference>
<feature type="region of interest" description="Disordered" evidence="1">
    <location>
        <begin position="208"/>
        <end position="230"/>
    </location>
</feature>
<dbReference type="Proteomes" id="UP000663193">
    <property type="component" value="Chromosome 2"/>
</dbReference>
<dbReference type="VEuPathDB" id="FungiDB:JI435_021180"/>
<accession>A0A7U2ES17</accession>
<reference evidence="3" key="1">
    <citation type="journal article" date="2021" name="BMC Genomics">
        <title>Chromosome-level genome assembly and manually-curated proteome of model necrotroph Parastagonospora nodorum Sn15 reveals a genome-wide trove of candidate effector homologs, and redundancy of virulence-related functions within an accessory chromosome.</title>
        <authorList>
            <person name="Bertazzoni S."/>
            <person name="Jones D.A.B."/>
            <person name="Phan H.T."/>
            <person name="Tan K.-C."/>
            <person name="Hane J.K."/>
        </authorList>
    </citation>
    <scope>NUCLEOTIDE SEQUENCE [LARGE SCALE GENOMIC DNA]</scope>
    <source>
        <strain evidence="3">SN15 / ATCC MYA-4574 / FGSC 10173)</strain>
    </source>
</reference>
<proteinExistence type="predicted"/>
<dbReference type="AlphaFoldDB" id="A0A7U2ES17"/>